<dbReference type="VEuPathDB" id="FungiDB:VP01_3143g1"/>
<comment type="caution">
    <text evidence="2">The sequence shown here is derived from an EMBL/GenBank/DDBJ whole genome shotgun (WGS) entry which is preliminary data.</text>
</comment>
<keyword evidence="1" id="KW-0472">Membrane</keyword>
<keyword evidence="1" id="KW-1133">Transmembrane helix</keyword>
<evidence type="ECO:0000313" key="2">
    <source>
        <dbReference type="EMBL" id="KNZ53751.1"/>
    </source>
</evidence>
<feature type="transmembrane region" description="Helical" evidence="1">
    <location>
        <begin position="301"/>
        <end position="324"/>
    </location>
</feature>
<dbReference type="Proteomes" id="UP000037035">
    <property type="component" value="Unassembled WGS sequence"/>
</dbReference>
<evidence type="ECO:0000313" key="3">
    <source>
        <dbReference type="Proteomes" id="UP000037035"/>
    </source>
</evidence>
<reference evidence="2 3" key="1">
    <citation type="submission" date="2015-08" db="EMBL/GenBank/DDBJ databases">
        <title>Next Generation Sequencing and Analysis of the Genome of Puccinia sorghi L Schw, the Causal Agent of Maize Common Rust.</title>
        <authorList>
            <person name="Rochi L."/>
            <person name="Burguener G."/>
            <person name="Darino M."/>
            <person name="Turjanski A."/>
            <person name="Kreff E."/>
            <person name="Dieguez M.J."/>
            <person name="Sacco F."/>
        </authorList>
    </citation>
    <scope>NUCLEOTIDE SEQUENCE [LARGE SCALE GENOMIC DNA]</scope>
    <source>
        <strain evidence="2 3">RO10H11247</strain>
    </source>
</reference>
<organism evidence="2 3">
    <name type="scientific">Puccinia sorghi</name>
    <dbReference type="NCBI Taxonomy" id="27349"/>
    <lineage>
        <taxon>Eukaryota</taxon>
        <taxon>Fungi</taxon>
        <taxon>Dikarya</taxon>
        <taxon>Basidiomycota</taxon>
        <taxon>Pucciniomycotina</taxon>
        <taxon>Pucciniomycetes</taxon>
        <taxon>Pucciniales</taxon>
        <taxon>Pucciniaceae</taxon>
        <taxon>Puccinia</taxon>
    </lineage>
</organism>
<feature type="transmembrane region" description="Helical" evidence="1">
    <location>
        <begin position="13"/>
        <end position="34"/>
    </location>
</feature>
<gene>
    <name evidence="2" type="ORF">VP01_3143g1</name>
</gene>
<dbReference type="EMBL" id="LAVV01008106">
    <property type="protein sequence ID" value="KNZ53751.1"/>
    <property type="molecule type" value="Genomic_DNA"/>
</dbReference>
<proteinExistence type="predicted"/>
<keyword evidence="3" id="KW-1185">Reference proteome</keyword>
<feature type="transmembrane region" description="Helical" evidence="1">
    <location>
        <begin position="159"/>
        <end position="181"/>
    </location>
</feature>
<feature type="transmembrane region" description="Helical" evidence="1">
    <location>
        <begin position="245"/>
        <end position="265"/>
    </location>
</feature>
<keyword evidence="1" id="KW-0812">Transmembrane</keyword>
<protein>
    <submittedName>
        <fullName evidence="2">Uncharacterized protein</fullName>
    </submittedName>
</protein>
<accession>A0A0L6UYW7</accession>
<evidence type="ECO:0000256" key="1">
    <source>
        <dbReference type="SAM" id="Phobius"/>
    </source>
</evidence>
<sequence length="467" mass="51146">MSPGMLINTHPSLALYLLHPMFCYGGWGLLWLHVQGYTPPQHERSPHGVVESNRIPGRLALRLKYSWIREAGSVPYFHSHTASSPGESLPEGGLNTPKLGRGVKQSFFWVIYAAPHHMNCSLMDELLKPFSSGDPVSPAVYVMNCADDRRAHANYLPHMIIMDVCVVALLMAGIGGVSGLVRSVLISPEFCEDCQGTIDSPTKRHSGMELVKTRRRCREVIQDPAGRWHACPGVETGYFGSLPQMILPLLLILPLPLAVHTLLSLCAPNNHSNVAQVCSKLFSWLGVGAFDVHFFTNSRALASLVSVPGGSIALCIFTVVSHLVSRWKLASVCRCSRNLLSSGVQSSHKPEDCRHGLIETNIHWIGRVSTKKSERSDIPGLNWGNSAYGSVGWRKTCAKLTNACRLHVCLPAIPILYPSSQRCVPSFSVSLSLFYSLFFFCPSLNTSSARGTPTAIIQGSTFFQSLP</sequence>
<name>A0A0L6UYW7_9BASI</name>
<dbReference type="AlphaFoldDB" id="A0A0L6UYW7"/>